<dbReference type="InterPro" id="IPR019887">
    <property type="entry name" value="Tscrpt_reg_AsnC/Lrp_C"/>
</dbReference>
<dbReference type="Gene3D" id="1.10.10.10">
    <property type="entry name" value="Winged helix-like DNA-binding domain superfamily/Winged helix DNA-binding domain"/>
    <property type="match status" value="1"/>
</dbReference>
<keyword evidence="2" id="KW-0238">DNA-binding</keyword>
<keyword evidence="6" id="KW-1185">Reference proteome</keyword>
<dbReference type="PRINTS" id="PR00033">
    <property type="entry name" value="HTHASNC"/>
</dbReference>
<dbReference type="PROSITE" id="PS50956">
    <property type="entry name" value="HTH_ASNC_2"/>
    <property type="match status" value="1"/>
</dbReference>
<evidence type="ECO:0000313" key="5">
    <source>
        <dbReference type="EMBL" id="QDZ16798.1"/>
    </source>
</evidence>
<protein>
    <submittedName>
        <fullName evidence="5">Lrp/AsnC family transcriptional regulator</fullName>
    </submittedName>
</protein>
<dbReference type="GO" id="GO:0043565">
    <property type="term" value="F:sequence-specific DNA binding"/>
    <property type="evidence" value="ECO:0007669"/>
    <property type="project" value="InterPro"/>
</dbReference>
<dbReference type="Pfam" id="PF13412">
    <property type="entry name" value="HTH_24"/>
    <property type="match status" value="1"/>
</dbReference>
<dbReference type="InterPro" id="IPR000485">
    <property type="entry name" value="AsnC-type_HTH_dom"/>
</dbReference>
<keyword evidence="1" id="KW-0805">Transcription regulation</keyword>
<dbReference type="SMART" id="SM00344">
    <property type="entry name" value="HTH_ASNC"/>
    <property type="match status" value="1"/>
</dbReference>
<dbReference type="GO" id="GO:0005829">
    <property type="term" value="C:cytosol"/>
    <property type="evidence" value="ECO:0007669"/>
    <property type="project" value="TreeGrafter"/>
</dbReference>
<evidence type="ECO:0000313" key="6">
    <source>
        <dbReference type="Proteomes" id="UP000320216"/>
    </source>
</evidence>
<dbReference type="SUPFAM" id="SSF54909">
    <property type="entry name" value="Dimeric alpha+beta barrel"/>
    <property type="match status" value="1"/>
</dbReference>
<dbReference type="InterPro" id="IPR036390">
    <property type="entry name" value="WH_DNA-bd_sf"/>
</dbReference>
<dbReference type="Proteomes" id="UP000320216">
    <property type="component" value="Chromosome"/>
</dbReference>
<gene>
    <name evidence="5" type="ORF">FPZ11_09145</name>
</gene>
<organism evidence="5 6">
    <name type="scientific">Humibacter ginsenosidimutans</name>
    <dbReference type="NCBI Taxonomy" id="2599293"/>
    <lineage>
        <taxon>Bacteria</taxon>
        <taxon>Bacillati</taxon>
        <taxon>Actinomycetota</taxon>
        <taxon>Actinomycetes</taxon>
        <taxon>Micrococcales</taxon>
        <taxon>Microbacteriaceae</taxon>
        <taxon>Humibacter</taxon>
    </lineage>
</organism>
<dbReference type="InterPro" id="IPR036388">
    <property type="entry name" value="WH-like_DNA-bd_sf"/>
</dbReference>
<dbReference type="SUPFAM" id="SSF46785">
    <property type="entry name" value="Winged helix' DNA-binding domain"/>
    <property type="match status" value="1"/>
</dbReference>
<proteinExistence type="predicted"/>
<dbReference type="AlphaFoldDB" id="A0A5B8M7V4"/>
<keyword evidence="3" id="KW-0804">Transcription</keyword>
<dbReference type="PANTHER" id="PTHR30154">
    <property type="entry name" value="LEUCINE-RESPONSIVE REGULATORY PROTEIN"/>
    <property type="match status" value="1"/>
</dbReference>
<dbReference type="KEGG" id="huw:FPZ11_09145"/>
<evidence type="ECO:0000259" key="4">
    <source>
        <dbReference type="PROSITE" id="PS50956"/>
    </source>
</evidence>
<reference evidence="5 6" key="1">
    <citation type="submission" date="2019-07" db="EMBL/GenBank/DDBJ databases">
        <title>Full genome sequence of Humibacter sp. WJ7-1.</title>
        <authorList>
            <person name="Im W.-T."/>
        </authorList>
    </citation>
    <scope>NUCLEOTIDE SEQUENCE [LARGE SCALE GENOMIC DNA]</scope>
    <source>
        <strain evidence="5 6">WJ7-1</strain>
    </source>
</reference>
<evidence type="ECO:0000256" key="1">
    <source>
        <dbReference type="ARBA" id="ARBA00023015"/>
    </source>
</evidence>
<dbReference type="OrthoDB" id="3396933at2"/>
<evidence type="ECO:0000256" key="2">
    <source>
        <dbReference type="ARBA" id="ARBA00023125"/>
    </source>
</evidence>
<dbReference type="InterPro" id="IPR019888">
    <property type="entry name" value="Tscrpt_reg_AsnC-like"/>
</dbReference>
<dbReference type="EMBL" id="CP042305">
    <property type="protein sequence ID" value="QDZ16798.1"/>
    <property type="molecule type" value="Genomic_DNA"/>
</dbReference>
<dbReference type="Gene3D" id="3.30.70.920">
    <property type="match status" value="1"/>
</dbReference>
<feature type="domain" description="HTH asnC-type" evidence="4">
    <location>
        <begin position="1"/>
        <end position="62"/>
    </location>
</feature>
<dbReference type="Pfam" id="PF01037">
    <property type="entry name" value="AsnC_trans_reg"/>
    <property type="match status" value="1"/>
</dbReference>
<dbReference type="GO" id="GO:0043200">
    <property type="term" value="P:response to amino acid"/>
    <property type="evidence" value="ECO:0007669"/>
    <property type="project" value="TreeGrafter"/>
</dbReference>
<dbReference type="CDD" id="cd00090">
    <property type="entry name" value="HTH_ARSR"/>
    <property type="match status" value="1"/>
</dbReference>
<accession>A0A5B8M7V4</accession>
<sequence length="163" mass="17325">MDKVDRAIIAQLSADSRLSVRALAERVHISRTAAANRLQRLISSGVITGFGARVDRKAIGLHVTALVIVKVERQPGWQDVAHALAALPFVESVQAVSGDLDFVVTVSAPDHEHLSDVIMRQLHAVPGVASTRSYIVLESWDGTAPGIAMGTWDSGAARDVGDA</sequence>
<name>A0A5B8M7V4_9MICO</name>
<dbReference type="InterPro" id="IPR011991">
    <property type="entry name" value="ArsR-like_HTH"/>
</dbReference>
<dbReference type="InterPro" id="IPR011008">
    <property type="entry name" value="Dimeric_a/b-barrel"/>
</dbReference>
<evidence type="ECO:0000256" key="3">
    <source>
        <dbReference type="ARBA" id="ARBA00023163"/>
    </source>
</evidence>
<dbReference type="PANTHER" id="PTHR30154:SF34">
    <property type="entry name" value="TRANSCRIPTIONAL REGULATOR AZLB"/>
    <property type="match status" value="1"/>
</dbReference>